<protein>
    <submittedName>
        <fullName evidence="8">MYPT2 phosphatase</fullName>
    </submittedName>
</protein>
<dbReference type="Gene3D" id="6.10.140.390">
    <property type="match status" value="1"/>
</dbReference>
<dbReference type="GO" id="GO:0030018">
    <property type="term" value="C:Z disc"/>
    <property type="evidence" value="ECO:0007669"/>
    <property type="project" value="TreeGrafter"/>
</dbReference>
<dbReference type="SMART" id="SM00248">
    <property type="entry name" value="ANK"/>
    <property type="match status" value="4"/>
</dbReference>
<evidence type="ECO:0000256" key="1">
    <source>
        <dbReference type="ARBA" id="ARBA00004496"/>
    </source>
</evidence>
<dbReference type="Pfam" id="PF13637">
    <property type="entry name" value="Ank_4"/>
    <property type="match status" value="1"/>
</dbReference>
<dbReference type="InterPro" id="IPR017401">
    <property type="entry name" value="MYPT1/MYPT2/Mbs85"/>
</dbReference>
<comment type="caution">
    <text evidence="8">The sequence shown here is derived from an EMBL/GenBank/DDBJ whole genome shotgun (WGS) entry which is preliminary data.</text>
</comment>
<feature type="compositionally biased region" description="Basic and acidic residues" evidence="6">
    <location>
        <begin position="827"/>
        <end position="839"/>
    </location>
</feature>
<feature type="domain" description="cGMP-dependent protein kinase interacting" evidence="7">
    <location>
        <begin position="775"/>
        <end position="876"/>
    </location>
</feature>
<dbReference type="InterPro" id="IPR051226">
    <property type="entry name" value="PP1_Regulatory_Subunit"/>
</dbReference>
<dbReference type="FunFam" id="1.25.40.20:FF:000004">
    <property type="entry name" value="Phosphatase 1 regulatory subunit 12A"/>
    <property type="match status" value="1"/>
</dbReference>
<dbReference type="Gene3D" id="6.10.250.1820">
    <property type="match status" value="1"/>
</dbReference>
<dbReference type="GO" id="GO:0019208">
    <property type="term" value="F:phosphatase regulator activity"/>
    <property type="evidence" value="ECO:0007669"/>
    <property type="project" value="InterPro"/>
</dbReference>
<feature type="compositionally biased region" description="Acidic residues" evidence="6">
    <location>
        <begin position="266"/>
        <end position="279"/>
    </location>
</feature>
<keyword evidence="9" id="KW-1185">Reference proteome</keyword>
<dbReference type="GO" id="GO:0031672">
    <property type="term" value="C:A band"/>
    <property type="evidence" value="ECO:0007669"/>
    <property type="project" value="TreeGrafter"/>
</dbReference>
<dbReference type="SUPFAM" id="SSF48403">
    <property type="entry name" value="Ankyrin repeat"/>
    <property type="match status" value="1"/>
</dbReference>
<dbReference type="CDD" id="cd21944">
    <property type="entry name" value="IPD_MYPT1"/>
    <property type="match status" value="1"/>
</dbReference>
<dbReference type="EMBL" id="VZRE01009645">
    <property type="protein sequence ID" value="NWU12821.1"/>
    <property type="molecule type" value="Genomic_DNA"/>
</dbReference>
<dbReference type="PROSITE" id="PS50297">
    <property type="entry name" value="ANK_REP_REGION"/>
    <property type="match status" value="2"/>
</dbReference>
<dbReference type="FunFam" id="1.25.40.20:FF:000898">
    <property type="entry name" value="Protein phosphatase 1 regulatory subunit 12A"/>
    <property type="match status" value="1"/>
</dbReference>
<feature type="region of interest" description="Disordered" evidence="6">
    <location>
        <begin position="495"/>
        <end position="629"/>
    </location>
</feature>
<feature type="compositionally biased region" description="Basic and acidic residues" evidence="6">
    <location>
        <begin position="663"/>
        <end position="684"/>
    </location>
</feature>
<feature type="repeat" description="ANK" evidence="5">
    <location>
        <begin position="120"/>
        <end position="152"/>
    </location>
</feature>
<dbReference type="PROSITE" id="PS50088">
    <property type="entry name" value="ANK_REPEAT"/>
    <property type="match status" value="4"/>
</dbReference>
<feature type="repeat" description="ANK" evidence="5">
    <location>
        <begin position="1"/>
        <end position="26"/>
    </location>
</feature>
<feature type="compositionally biased region" description="Basic and acidic residues" evidence="6">
    <location>
        <begin position="384"/>
        <end position="393"/>
    </location>
</feature>
<evidence type="ECO:0000256" key="5">
    <source>
        <dbReference type="PROSITE-ProRule" id="PRU00023"/>
    </source>
</evidence>
<feature type="region of interest" description="Disordered" evidence="6">
    <location>
        <begin position="247"/>
        <end position="453"/>
    </location>
</feature>
<evidence type="ECO:0000256" key="2">
    <source>
        <dbReference type="ARBA" id="ARBA00022490"/>
    </source>
</evidence>
<feature type="non-terminal residue" evidence="8">
    <location>
        <position position="876"/>
    </location>
</feature>
<dbReference type="PANTHER" id="PTHR24179">
    <property type="entry name" value="PROTEIN PHOSPHATASE 1 REGULATORY SUBUNIT 12"/>
    <property type="match status" value="1"/>
</dbReference>
<feature type="region of interest" description="Disordered" evidence="6">
    <location>
        <begin position="734"/>
        <end position="758"/>
    </location>
</feature>
<feature type="compositionally biased region" description="Low complexity" evidence="6">
    <location>
        <begin position="368"/>
        <end position="381"/>
    </location>
</feature>
<comment type="subcellular location">
    <subcellularLocation>
        <location evidence="1">Cytoplasm</location>
    </subcellularLocation>
</comment>
<feature type="compositionally biased region" description="Basic residues" evidence="6">
    <location>
        <begin position="535"/>
        <end position="545"/>
    </location>
</feature>
<evidence type="ECO:0000256" key="3">
    <source>
        <dbReference type="ARBA" id="ARBA00022737"/>
    </source>
</evidence>
<evidence type="ECO:0000256" key="6">
    <source>
        <dbReference type="SAM" id="MobiDB-lite"/>
    </source>
</evidence>
<feature type="compositionally biased region" description="Basic and acidic residues" evidence="6">
    <location>
        <begin position="558"/>
        <end position="608"/>
    </location>
</feature>
<keyword evidence="2" id="KW-0963">Cytoplasm</keyword>
<sequence length="876" mass="98582">QACIDENLDMVKFLVENGANVNQQDNEGWTPLHAVASCGYLNIAEYLISHGANVAAVNSEGEVPSDIAEEAAMKDLLLEQVKKQGIDLDLSRKEEEQQMLQDARQWLNSGRIEDVKQPRTGATALHVAAAKGYSEVMRLLIQAGFNLNVQDNDGWTPLHAAAHWGVKEACSILAEALCDMDIRNKLGQTPFDVADEGLVEHLEMLQKKQTVLRSEKETRNKLIEADMNGKPQSRLFTNKEKILYEEDTLKSMEMEEENKDSSSSSSEEEEEAEDEVSESDAEKESERKEEPFANHSSRESRPSITEQMPPPEPNSFTASARRFSWLSKSEEQKDESPSSWRLGLRKTGSHNMLSEVTATREAQRDKAASIYRSSSSPRISALLDNKEKDKDNKSYLATIAPRRLSSTSDIEEKENRESAVNLVRSGSYTRQPWRDESKGNEAPHSGAPTTYVSTYLKRAPFRQQTDSAVEKSPEGSCVTPLGVITNRAVLGAANGTTNAGAASSPGKDLSAEEARERRRSYLTPVRDEEAESLRKARSRQARQTRRSTQGVTLTDLQEAERTFSRSRAERQAQEQQSEKAESTEPEESGERQESRARWSRSADEESVYRRLRCPAQPDKPTTPVSPSTAAPLLYTSSYLTRTNKYLGLDSVNPADFRGAATEMEKNECEDQDSDDRSLNKQSIRERRRPKERRRGTGIIFSTKDDDDEVDGNEDVKETRVSETVCLNHWLEAATNPSTSDSSYSDRASSRSSAYSRRENRLAALSSRAEEESNRDYKKLYESALSENQKLKSKLQEAQLELADIKAKLEKAAQQKQEKTSDRSSMLEMEKREKRALERKLSEMEEEMKILTELKSDNQRLKDENGALIRVISKLSK</sequence>
<evidence type="ECO:0000313" key="9">
    <source>
        <dbReference type="Proteomes" id="UP000543364"/>
    </source>
</evidence>
<evidence type="ECO:0000259" key="7">
    <source>
        <dbReference type="Pfam" id="PF15898"/>
    </source>
</evidence>
<name>A0A7K5UAD8_CEPOR</name>
<dbReference type="InterPro" id="IPR031775">
    <property type="entry name" value="PRKG1_interact"/>
</dbReference>
<feature type="compositionally biased region" description="Basic residues" evidence="6">
    <location>
        <begin position="685"/>
        <end position="695"/>
    </location>
</feature>
<dbReference type="Proteomes" id="UP000543364">
    <property type="component" value="Unassembled WGS sequence"/>
</dbReference>
<dbReference type="Pfam" id="PF12796">
    <property type="entry name" value="Ank_2"/>
    <property type="match status" value="1"/>
</dbReference>
<dbReference type="InterPro" id="IPR036770">
    <property type="entry name" value="Ankyrin_rpt-contain_sf"/>
</dbReference>
<dbReference type="Gene3D" id="1.25.40.20">
    <property type="entry name" value="Ankyrin repeat-containing domain"/>
    <property type="match status" value="2"/>
</dbReference>
<feature type="repeat" description="ANK" evidence="5">
    <location>
        <begin position="27"/>
        <end position="59"/>
    </location>
</feature>
<feature type="compositionally biased region" description="Basic and acidic residues" evidence="6">
    <location>
        <begin position="812"/>
        <end position="821"/>
    </location>
</feature>
<gene>
    <name evidence="8" type="primary">Ppp1r12b</name>
    <name evidence="8" type="ORF">CEPORN_R04331</name>
</gene>
<dbReference type="GO" id="GO:0007165">
    <property type="term" value="P:signal transduction"/>
    <property type="evidence" value="ECO:0007669"/>
    <property type="project" value="InterPro"/>
</dbReference>
<feature type="compositionally biased region" description="Basic and acidic residues" evidence="6">
    <location>
        <begin position="280"/>
        <end position="301"/>
    </location>
</feature>
<organism evidence="8 9">
    <name type="scientific">Cephalopterus ornatus</name>
    <name type="common">Amazonian umbrellabird</name>
    <dbReference type="NCBI Taxonomy" id="114276"/>
    <lineage>
        <taxon>Eukaryota</taxon>
        <taxon>Metazoa</taxon>
        <taxon>Chordata</taxon>
        <taxon>Craniata</taxon>
        <taxon>Vertebrata</taxon>
        <taxon>Euteleostomi</taxon>
        <taxon>Archelosauria</taxon>
        <taxon>Archosauria</taxon>
        <taxon>Dinosauria</taxon>
        <taxon>Saurischia</taxon>
        <taxon>Theropoda</taxon>
        <taxon>Coelurosauria</taxon>
        <taxon>Aves</taxon>
        <taxon>Neognathae</taxon>
        <taxon>Neoaves</taxon>
        <taxon>Telluraves</taxon>
        <taxon>Australaves</taxon>
        <taxon>Passeriformes</taxon>
        <taxon>Cotingidae</taxon>
        <taxon>Cephalopterus</taxon>
    </lineage>
</organism>
<keyword evidence="3" id="KW-0677">Repeat</keyword>
<feature type="region of interest" description="Disordered" evidence="6">
    <location>
        <begin position="812"/>
        <end position="839"/>
    </location>
</feature>
<accession>A0A7K5UAD8</accession>
<dbReference type="GO" id="GO:0004857">
    <property type="term" value="F:enzyme inhibitor activity"/>
    <property type="evidence" value="ECO:0007669"/>
    <property type="project" value="TreeGrafter"/>
</dbReference>
<dbReference type="AlphaFoldDB" id="A0A7K5UAD8"/>
<dbReference type="PIRSF" id="PIRSF038141">
    <property type="entry name" value="PP1_12ABC_vert"/>
    <property type="match status" value="1"/>
</dbReference>
<reference evidence="8 9" key="1">
    <citation type="submission" date="2019-09" db="EMBL/GenBank/DDBJ databases">
        <title>Bird 10,000 Genomes (B10K) Project - Family phase.</title>
        <authorList>
            <person name="Zhang G."/>
        </authorList>
    </citation>
    <scope>NUCLEOTIDE SEQUENCE [LARGE SCALE GENOMIC DNA]</scope>
    <source>
        <strain evidence="8">B10K-DU-001-01</strain>
        <tissue evidence="8">Muscle</tissue>
    </source>
</reference>
<feature type="region of interest" description="Disordered" evidence="6">
    <location>
        <begin position="663"/>
        <end position="718"/>
    </location>
</feature>
<feature type="non-terminal residue" evidence="8">
    <location>
        <position position="1"/>
    </location>
</feature>
<dbReference type="InterPro" id="IPR002110">
    <property type="entry name" value="Ankyrin_rpt"/>
</dbReference>
<feature type="compositionally biased region" description="Low complexity" evidence="6">
    <location>
        <begin position="739"/>
        <end position="754"/>
    </location>
</feature>
<evidence type="ECO:0000313" key="8">
    <source>
        <dbReference type="EMBL" id="NWU12821.1"/>
    </source>
</evidence>
<dbReference type="Pfam" id="PF15898">
    <property type="entry name" value="PRKG1_interact"/>
    <property type="match status" value="1"/>
</dbReference>
<feature type="compositionally biased region" description="Basic and acidic residues" evidence="6">
    <location>
        <begin position="432"/>
        <end position="441"/>
    </location>
</feature>
<proteinExistence type="predicted"/>
<keyword evidence="4 5" id="KW-0040">ANK repeat</keyword>
<dbReference type="PANTHER" id="PTHR24179:SF18">
    <property type="entry name" value="PROTEIN PHOSPHATASE 1 REGULATORY SUBUNIT 12B"/>
    <property type="match status" value="1"/>
</dbReference>
<evidence type="ECO:0000256" key="4">
    <source>
        <dbReference type="ARBA" id="ARBA00023043"/>
    </source>
</evidence>
<dbReference type="GO" id="GO:0019901">
    <property type="term" value="F:protein kinase binding"/>
    <property type="evidence" value="ECO:0007669"/>
    <property type="project" value="InterPro"/>
</dbReference>
<feature type="repeat" description="ANK" evidence="5">
    <location>
        <begin position="153"/>
        <end position="185"/>
    </location>
</feature>
<feature type="compositionally biased region" description="Basic and acidic residues" evidence="6">
    <location>
        <begin position="525"/>
        <end position="534"/>
    </location>
</feature>